<keyword evidence="3" id="KW-0479">Metal-binding</keyword>
<reference evidence="6" key="1">
    <citation type="submission" date="2016-10" db="EMBL/GenBank/DDBJ databases">
        <authorList>
            <person name="Varghese N."/>
            <person name="Submissions S."/>
        </authorList>
    </citation>
    <scope>NUCLEOTIDE SEQUENCE [LARGE SCALE GENOMIC DNA]</scope>
    <source>
        <strain evidence="6">DSM 26894</strain>
    </source>
</reference>
<protein>
    <submittedName>
        <fullName evidence="5">Sugar lactone lactonase YvrE</fullName>
    </submittedName>
</protein>
<dbReference type="Gene3D" id="2.120.10.30">
    <property type="entry name" value="TolB, C-terminal domain"/>
    <property type="match status" value="1"/>
</dbReference>
<feature type="binding site" evidence="3">
    <location>
        <position position="143"/>
    </location>
    <ligand>
        <name>a divalent metal cation</name>
        <dbReference type="ChEBI" id="CHEBI:60240"/>
    </ligand>
</feature>
<evidence type="ECO:0000256" key="1">
    <source>
        <dbReference type="ARBA" id="ARBA00008853"/>
    </source>
</evidence>
<feature type="active site" description="Proton donor/acceptor" evidence="2">
    <location>
        <position position="193"/>
    </location>
</feature>
<dbReference type="STRING" id="311180.SAMN04488050_103240"/>
<accession>A0A1I6RPC7</accession>
<dbReference type="InterPro" id="IPR005511">
    <property type="entry name" value="SMP-30"/>
</dbReference>
<gene>
    <name evidence="5" type="ORF">SAMN04488050_103240</name>
</gene>
<dbReference type="AlphaFoldDB" id="A0A1I6RPC7"/>
<feature type="binding site" evidence="3">
    <location>
        <position position="98"/>
    </location>
    <ligand>
        <name>substrate</name>
    </ligand>
</feature>
<dbReference type="Pfam" id="PF08450">
    <property type="entry name" value="SGL"/>
    <property type="match status" value="1"/>
</dbReference>
<dbReference type="RefSeq" id="WP_092422917.1">
    <property type="nucleotide sequence ID" value="NZ_FNCL01000003.1"/>
</dbReference>
<dbReference type="GO" id="GO:0005509">
    <property type="term" value="F:calcium ion binding"/>
    <property type="evidence" value="ECO:0007669"/>
    <property type="project" value="TreeGrafter"/>
</dbReference>
<keyword evidence="6" id="KW-1185">Reference proteome</keyword>
<dbReference type="GO" id="GO:0019853">
    <property type="term" value="P:L-ascorbic acid biosynthetic process"/>
    <property type="evidence" value="ECO:0007669"/>
    <property type="project" value="TreeGrafter"/>
</dbReference>
<proteinExistence type="inferred from homology"/>
<feature type="binding site" evidence="3">
    <location>
        <position position="96"/>
    </location>
    <ligand>
        <name>substrate</name>
    </ligand>
</feature>
<dbReference type="PRINTS" id="PR01790">
    <property type="entry name" value="SMP30FAMILY"/>
</dbReference>
<feature type="binding site" evidence="3">
    <location>
        <position position="13"/>
    </location>
    <ligand>
        <name>a divalent metal cation</name>
        <dbReference type="ChEBI" id="CHEBI:60240"/>
    </ligand>
</feature>
<comment type="cofactor">
    <cofactor evidence="3">
        <name>Zn(2+)</name>
        <dbReference type="ChEBI" id="CHEBI:29105"/>
    </cofactor>
    <text evidence="3">Binds 1 divalent metal cation per subunit.</text>
</comment>
<dbReference type="PANTHER" id="PTHR10907">
    <property type="entry name" value="REGUCALCIN"/>
    <property type="match status" value="1"/>
</dbReference>
<keyword evidence="3" id="KW-0862">Zinc</keyword>
<evidence type="ECO:0000259" key="4">
    <source>
        <dbReference type="Pfam" id="PF08450"/>
    </source>
</evidence>
<sequence length="291" mass="30924">MEVFDARTCALGEGVLWHPLREELFWFDITGRRLLSHHPATGHTRAVPLTDICSAAAWIDHDRLLIASETGLWTYDLARGVFGHLADLEKDNPNTRSNDGRADPWGGFWIGTMGKSAEPHAGAIYRHHGGELRTIADGISIPNALCFDQARGCGYFADTDARLLFKVPLDAAGWPTEAPEVFVDFGLAGLSPDGAVTDAAGTLWVALWGEGAVIEVSPDGRLGARHEMDAPHSTCPAFGGPEFTTLYCTTATQGLGPDALAEAPQSGAVFSELGAGQGKAEPAFILDTGDA</sequence>
<organism evidence="5 6">
    <name type="scientific">Alloyangia pacifica</name>
    <dbReference type="NCBI Taxonomy" id="311180"/>
    <lineage>
        <taxon>Bacteria</taxon>
        <taxon>Pseudomonadati</taxon>
        <taxon>Pseudomonadota</taxon>
        <taxon>Alphaproteobacteria</taxon>
        <taxon>Rhodobacterales</taxon>
        <taxon>Roseobacteraceae</taxon>
        <taxon>Alloyangia</taxon>
    </lineage>
</organism>
<evidence type="ECO:0000256" key="3">
    <source>
        <dbReference type="PIRSR" id="PIRSR605511-2"/>
    </source>
</evidence>
<dbReference type="InterPro" id="IPR013658">
    <property type="entry name" value="SGL"/>
</dbReference>
<dbReference type="InterPro" id="IPR011042">
    <property type="entry name" value="6-blade_b-propeller_TolB-like"/>
</dbReference>
<dbReference type="EMBL" id="FOZW01000003">
    <property type="protein sequence ID" value="SFS66298.1"/>
    <property type="molecule type" value="Genomic_DNA"/>
</dbReference>
<evidence type="ECO:0000256" key="2">
    <source>
        <dbReference type="PIRSR" id="PIRSR605511-1"/>
    </source>
</evidence>
<comment type="similarity">
    <text evidence="1">Belongs to the SMP-30/CGR1 family.</text>
</comment>
<dbReference type="Proteomes" id="UP000199392">
    <property type="component" value="Unassembled WGS sequence"/>
</dbReference>
<name>A0A1I6RPC7_9RHOB</name>
<dbReference type="GO" id="GO:0004341">
    <property type="term" value="F:gluconolactonase activity"/>
    <property type="evidence" value="ECO:0007669"/>
    <property type="project" value="TreeGrafter"/>
</dbReference>
<feature type="domain" description="SMP-30/Gluconolactonase/LRE-like region" evidence="4">
    <location>
        <begin position="11"/>
        <end position="252"/>
    </location>
</feature>
<dbReference type="OrthoDB" id="2633250at2"/>
<dbReference type="SUPFAM" id="SSF63829">
    <property type="entry name" value="Calcium-dependent phosphotriesterase"/>
    <property type="match status" value="1"/>
</dbReference>
<evidence type="ECO:0000313" key="6">
    <source>
        <dbReference type="Proteomes" id="UP000199392"/>
    </source>
</evidence>
<feature type="binding site" evidence="3">
    <location>
        <position position="193"/>
    </location>
    <ligand>
        <name>a divalent metal cation</name>
        <dbReference type="ChEBI" id="CHEBI:60240"/>
    </ligand>
</feature>
<dbReference type="PANTHER" id="PTHR10907:SF47">
    <property type="entry name" value="REGUCALCIN"/>
    <property type="match status" value="1"/>
</dbReference>
<evidence type="ECO:0000313" key="5">
    <source>
        <dbReference type="EMBL" id="SFS66298.1"/>
    </source>
</evidence>